<evidence type="ECO:0000256" key="1">
    <source>
        <dbReference type="ARBA" id="ARBA00023015"/>
    </source>
</evidence>
<comment type="caution">
    <text evidence="6">The sequence shown here is derived from an EMBL/GenBank/DDBJ whole genome shotgun (WGS) entry which is preliminary data.</text>
</comment>
<evidence type="ECO:0000259" key="5">
    <source>
        <dbReference type="PROSITE" id="PS50977"/>
    </source>
</evidence>
<organism evidence="6 7">
    <name type="scientific">Lentzea alba</name>
    <dbReference type="NCBI Taxonomy" id="2714351"/>
    <lineage>
        <taxon>Bacteria</taxon>
        <taxon>Bacillati</taxon>
        <taxon>Actinomycetota</taxon>
        <taxon>Actinomycetes</taxon>
        <taxon>Pseudonocardiales</taxon>
        <taxon>Pseudonocardiaceae</taxon>
        <taxon>Lentzea</taxon>
    </lineage>
</organism>
<evidence type="ECO:0000313" key="7">
    <source>
        <dbReference type="Proteomes" id="UP000481360"/>
    </source>
</evidence>
<keyword evidence="3" id="KW-0804">Transcription</keyword>
<feature type="domain" description="HTH tetR-type" evidence="5">
    <location>
        <begin position="1"/>
        <end position="55"/>
    </location>
</feature>
<dbReference type="PROSITE" id="PS50977">
    <property type="entry name" value="HTH_TETR_2"/>
    <property type="match status" value="1"/>
</dbReference>
<keyword evidence="1" id="KW-0805">Transcription regulation</keyword>
<dbReference type="InterPro" id="IPR001647">
    <property type="entry name" value="HTH_TetR"/>
</dbReference>
<dbReference type="SUPFAM" id="SSF46689">
    <property type="entry name" value="Homeodomain-like"/>
    <property type="match status" value="1"/>
</dbReference>
<dbReference type="InterPro" id="IPR023772">
    <property type="entry name" value="DNA-bd_HTH_TetR-type_CS"/>
</dbReference>
<sequence>MLEACATLIDEVGYDGVTTTLIAERAGVAVGSLYQFFPDKRAVVQALTLRNVDRFSQGITERLEQATLEHWWDAVDTVFDVYVTMHREIPAFGRLHFGDVVDMRLLDDRRDNNDVISDKISELISGKFGIPMTEVLLPIAIAVEAADAVMKMAFRKSPMGDQTILTEARALVRGYLSSRLPV</sequence>
<proteinExistence type="predicted"/>
<reference evidence="6 7" key="1">
    <citation type="submission" date="2020-03" db="EMBL/GenBank/DDBJ databases">
        <title>Isolation and identification of active actinomycetes.</title>
        <authorList>
            <person name="Sun X."/>
        </authorList>
    </citation>
    <scope>NUCLEOTIDE SEQUENCE [LARGE SCALE GENOMIC DNA]</scope>
    <source>
        <strain evidence="6 7">NEAU-D13</strain>
    </source>
</reference>
<evidence type="ECO:0000256" key="4">
    <source>
        <dbReference type="PROSITE-ProRule" id="PRU00335"/>
    </source>
</evidence>
<dbReference type="AlphaFoldDB" id="A0A7C9RTG9"/>
<protein>
    <submittedName>
        <fullName evidence="6">TetR/AcrR family transcriptional regulator</fullName>
    </submittedName>
</protein>
<dbReference type="Pfam" id="PF17928">
    <property type="entry name" value="TetR_C_22"/>
    <property type="match status" value="1"/>
</dbReference>
<dbReference type="PANTHER" id="PTHR30055">
    <property type="entry name" value="HTH-TYPE TRANSCRIPTIONAL REGULATOR RUTR"/>
    <property type="match status" value="1"/>
</dbReference>
<dbReference type="EMBL" id="JAAMPJ010000006">
    <property type="protein sequence ID" value="NGY61786.1"/>
    <property type="molecule type" value="Genomic_DNA"/>
</dbReference>
<feature type="DNA-binding region" description="H-T-H motif" evidence="4">
    <location>
        <begin position="18"/>
        <end position="37"/>
    </location>
</feature>
<evidence type="ECO:0000256" key="3">
    <source>
        <dbReference type="ARBA" id="ARBA00023163"/>
    </source>
</evidence>
<dbReference type="PROSITE" id="PS01081">
    <property type="entry name" value="HTH_TETR_1"/>
    <property type="match status" value="1"/>
</dbReference>
<dbReference type="InterPro" id="IPR050109">
    <property type="entry name" value="HTH-type_TetR-like_transc_reg"/>
</dbReference>
<dbReference type="PRINTS" id="PR00455">
    <property type="entry name" value="HTHTETR"/>
</dbReference>
<evidence type="ECO:0000256" key="2">
    <source>
        <dbReference type="ARBA" id="ARBA00023125"/>
    </source>
</evidence>
<dbReference type="InterPro" id="IPR041674">
    <property type="entry name" value="TetR_C_22"/>
</dbReference>
<dbReference type="GO" id="GO:0003700">
    <property type="term" value="F:DNA-binding transcription factor activity"/>
    <property type="evidence" value="ECO:0007669"/>
    <property type="project" value="TreeGrafter"/>
</dbReference>
<dbReference type="PANTHER" id="PTHR30055:SF151">
    <property type="entry name" value="TRANSCRIPTIONAL REGULATORY PROTEIN"/>
    <property type="match status" value="1"/>
</dbReference>
<dbReference type="Pfam" id="PF00440">
    <property type="entry name" value="TetR_N"/>
    <property type="match status" value="1"/>
</dbReference>
<gene>
    <name evidence="6" type="ORF">G7043_22925</name>
</gene>
<dbReference type="Gene3D" id="1.10.357.10">
    <property type="entry name" value="Tetracycline Repressor, domain 2"/>
    <property type="match status" value="1"/>
</dbReference>
<dbReference type="GO" id="GO:0000976">
    <property type="term" value="F:transcription cis-regulatory region binding"/>
    <property type="evidence" value="ECO:0007669"/>
    <property type="project" value="TreeGrafter"/>
</dbReference>
<keyword evidence="2 4" id="KW-0238">DNA-binding</keyword>
<accession>A0A7C9RTG9</accession>
<dbReference type="InterPro" id="IPR009057">
    <property type="entry name" value="Homeodomain-like_sf"/>
</dbReference>
<keyword evidence="7" id="KW-1185">Reference proteome</keyword>
<name>A0A7C9RTG9_9PSEU</name>
<dbReference type="Proteomes" id="UP000481360">
    <property type="component" value="Unassembled WGS sequence"/>
</dbReference>
<evidence type="ECO:0000313" key="6">
    <source>
        <dbReference type="EMBL" id="NGY61786.1"/>
    </source>
</evidence>